<dbReference type="Pfam" id="PF13387">
    <property type="entry name" value="Lnb_N"/>
    <property type="match status" value="1"/>
</dbReference>
<protein>
    <recommendedName>
        <fullName evidence="6">DUF4105 domain-containing protein</fullName>
    </recommendedName>
</protein>
<dbReference type="AlphaFoldDB" id="A0A916J8P6"/>
<sequence>MKNPQMPEQPSILSIRRTYLPGFNPLVCFTYLLLFLGLKQNSHAQQLSPEARVSLVTVGPGQELYSGFGHSILWISDPRTGVDRAYNYGTFSSFESNFYLKFLRGTLPYTLSVSPFYLQEEFYREENRSISAQLLNLSAPQKDRLYQFLENNYLPQNRQYQYKFFYDNCATRMTTALRAACGDSLIYTGYTGEKLSFRQWIDKYAYKQNPWADFAMDLAIGTPSDEIATPEQATFLPDNLRAAFAAAKVRSGNQTLPLVSSDSVIYEASPVIQEIIFTPKVVFWTLAVLILAFTYWQIKKEKVNFAVDKILFSIVGLAGWILILLWFATNHGVTANNYDVLWAFPLWMPVILFLSKSKKPAWFQYFLILYGFLLLCATGNLAKHNLVVIPILLILAARVYYINNSLSKIPGTGSQVA</sequence>
<dbReference type="InterPro" id="IPR025178">
    <property type="entry name" value="Lnb_N"/>
</dbReference>
<feature type="domain" description="Lnb N-terminal periplasmic" evidence="2">
    <location>
        <begin position="46"/>
        <end position="181"/>
    </location>
</feature>
<evidence type="ECO:0000313" key="4">
    <source>
        <dbReference type="EMBL" id="CAG4991737.1"/>
    </source>
</evidence>
<feature type="transmembrane region" description="Helical" evidence="1">
    <location>
        <begin position="387"/>
        <end position="403"/>
    </location>
</feature>
<name>A0A916J8P6_9BACT</name>
<evidence type="ECO:0008006" key="6">
    <source>
        <dbReference type="Google" id="ProtNLM"/>
    </source>
</evidence>
<comment type="caution">
    <text evidence="4">The sequence shown here is derived from an EMBL/GenBank/DDBJ whole genome shotgun (WGS) entry which is preliminary data.</text>
</comment>
<evidence type="ECO:0000256" key="1">
    <source>
        <dbReference type="SAM" id="Phobius"/>
    </source>
</evidence>
<dbReference type="RefSeq" id="WP_229252629.1">
    <property type="nucleotide sequence ID" value="NZ_CAJRAF010000001.1"/>
</dbReference>
<keyword evidence="5" id="KW-1185">Reference proteome</keyword>
<feature type="transmembrane region" description="Helical" evidence="1">
    <location>
        <begin position="281"/>
        <end position="298"/>
    </location>
</feature>
<keyword evidence="1" id="KW-0472">Membrane</keyword>
<dbReference type="EMBL" id="CAJRAF010000001">
    <property type="protein sequence ID" value="CAG4991737.1"/>
    <property type="molecule type" value="Genomic_DNA"/>
</dbReference>
<keyword evidence="1" id="KW-0812">Transmembrane</keyword>
<accession>A0A916J8P6</accession>
<dbReference type="Pfam" id="PF25221">
    <property type="entry name" value="5TMH_Lnb"/>
    <property type="match status" value="1"/>
</dbReference>
<reference evidence="4" key="1">
    <citation type="submission" date="2021-04" db="EMBL/GenBank/DDBJ databases">
        <authorList>
            <person name="Rodrigo-Torres L."/>
            <person name="Arahal R. D."/>
            <person name="Lucena T."/>
        </authorList>
    </citation>
    <scope>NUCLEOTIDE SEQUENCE</scope>
    <source>
        <strain evidence="4">CECT 9275</strain>
    </source>
</reference>
<evidence type="ECO:0000313" key="5">
    <source>
        <dbReference type="Proteomes" id="UP000680038"/>
    </source>
</evidence>
<organism evidence="4 5">
    <name type="scientific">Dyadobacter helix</name>
    <dbReference type="NCBI Taxonomy" id="2822344"/>
    <lineage>
        <taxon>Bacteria</taxon>
        <taxon>Pseudomonadati</taxon>
        <taxon>Bacteroidota</taxon>
        <taxon>Cytophagia</taxon>
        <taxon>Cytophagales</taxon>
        <taxon>Spirosomataceae</taxon>
        <taxon>Dyadobacter</taxon>
    </lineage>
</organism>
<evidence type="ECO:0000259" key="3">
    <source>
        <dbReference type="Pfam" id="PF25221"/>
    </source>
</evidence>
<feature type="domain" description="Lnb-like transmembrane" evidence="3">
    <location>
        <begin position="274"/>
        <end position="402"/>
    </location>
</feature>
<evidence type="ECO:0000259" key="2">
    <source>
        <dbReference type="Pfam" id="PF13387"/>
    </source>
</evidence>
<feature type="transmembrane region" description="Helical" evidence="1">
    <location>
        <begin position="310"/>
        <end position="328"/>
    </location>
</feature>
<dbReference type="Proteomes" id="UP000680038">
    <property type="component" value="Unassembled WGS sequence"/>
</dbReference>
<gene>
    <name evidence="4" type="ORF">DYBT9275_00821</name>
</gene>
<keyword evidence="1" id="KW-1133">Transmembrane helix</keyword>
<feature type="transmembrane region" description="Helical" evidence="1">
    <location>
        <begin position="340"/>
        <end position="355"/>
    </location>
</feature>
<feature type="transmembrane region" description="Helical" evidence="1">
    <location>
        <begin position="362"/>
        <end position="381"/>
    </location>
</feature>
<proteinExistence type="predicted"/>
<dbReference type="InterPro" id="IPR057436">
    <property type="entry name" value="5TMH_Lnb"/>
</dbReference>